<dbReference type="AlphaFoldDB" id="A0AAV5QIG9"/>
<feature type="compositionally biased region" description="Polar residues" evidence="1">
    <location>
        <begin position="48"/>
        <end position="60"/>
    </location>
</feature>
<dbReference type="EMBL" id="BTFZ01000002">
    <property type="protein sequence ID" value="GMM34411.1"/>
    <property type="molecule type" value="Genomic_DNA"/>
</dbReference>
<dbReference type="Proteomes" id="UP001360560">
    <property type="component" value="Unassembled WGS sequence"/>
</dbReference>
<reference evidence="2 3" key="1">
    <citation type="journal article" date="2023" name="Elife">
        <title>Identification of key yeast species and microbe-microbe interactions impacting larval growth of Drosophila in the wild.</title>
        <authorList>
            <person name="Mure A."/>
            <person name="Sugiura Y."/>
            <person name="Maeda R."/>
            <person name="Honda K."/>
            <person name="Sakurai N."/>
            <person name="Takahashi Y."/>
            <person name="Watada M."/>
            <person name="Katoh T."/>
            <person name="Gotoh A."/>
            <person name="Gotoh Y."/>
            <person name="Taniguchi I."/>
            <person name="Nakamura K."/>
            <person name="Hayashi T."/>
            <person name="Katayama T."/>
            <person name="Uemura T."/>
            <person name="Hattori Y."/>
        </authorList>
    </citation>
    <scope>NUCLEOTIDE SEQUENCE [LARGE SCALE GENOMIC DNA]</scope>
    <source>
        <strain evidence="2 3">SC-9</strain>
    </source>
</reference>
<gene>
    <name evidence="2" type="ORF">DASC09_017360</name>
</gene>
<comment type="caution">
    <text evidence="2">The sequence shown here is derived from an EMBL/GenBank/DDBJ whole genome shotgun (WGS) entry which is preliminary data.</text>
</comment>
<dbReference type="RefSeq" id="XP_064851411.1">
    <property type="nucleotide sequence ID" value="XM_064995339.1"/>
</dbReference>
<name>A0AAV5QIG9_9ASCO</name>
<protein>
    <submittedName>
        <fullName evidence="2">Uncharacterized protein</fullName>
    </submittedName>
</protein>
<keyword evidence="3" id="KW-1185">Reference proteome</keyword>
<dbReference type="GeneID" id="90072390"/>
<feature type="region of interest" description="Disordered" evidence="1">
    <location>
        <begin position="39"/>
        <end position="60"/>
    </location>
</feature>
<evidence type="ECO:0000256" key="1">
    <source>
        <dbReference type="SAM" id="MobiDB-lite"/>
    </source>
</evidence>
<evidence type="ECO:0000313" key="2">
    <source>
        <dbReference type="EMBL" id="GMM34411.1"/>
    </source>
</evidence>
<evidence type="ECO:0000313" key="3">
    <source>
        <dbReference type="Proteomes" id="UP001360560"/>
    </source>
</evidence>
<accession>A0AAV5QIG9</accession>
<sequence>MICVKGPMGASLGRTLEYSSTDDITAGSGGAPAIRYGKVDGNEFGHPRTSTLSSNVDFGE</sequence>
<proteinExistence type="predicted"/>
<organism evidence="2 3">
    <name type="scientific">Saccharomycopsis crataegensis</name>
    <dbReference type="NCBI Taxonomy" id="43959"/>
    <lineage>
        <taxon>Eukaryota</taxon>
        <taxon>Fungi</taxon>
        <taxon>Dikarya</taxon>
        <taxon>Ascomycota</taxon>
        <taxon>Saccharomycotina</taxon>
        <taxon>Saccharomycetes</taxon>
        <taxon>Saccharomycopsidaceae</taxon>
        <taxon>Saccharomycopsis</taxon>
    </lineage>
</organism>